<organism evidence="6 7">
    <name type="scientific">Candidatus Doriopsillibacter californiensis</name>
    <dbReference type="NCBI Taxonomy" id="2970740"/>
    <lineage>
        <taxon>Bacteria</taxon>
        <taxon>Pseudomonadati</taxon>
        <taxon>Pseudomonadota</taxon>
        <taxon>Gammaproteobacteria</taxon>
        <taxon>Candidatus Tethybacterales</taxon>
        <taxon>Candidatus Persebacteraceae</taxon>
        <taxon>Candidatus Doriopsillibacter</taxon>
    </lineage>
</organism>
<dbReference type="SUPFAM" id="SSF103473">
    <property type="entry name" value="MFS general substrate transporter"/>
    <property type="match status" value="1"/>
</dbReference>
<keyword evidence="3 5" id="KW-0472">Membrane</keyword>
<feature type="transmembrane region" description="Helical" evidence="5">
    <location>
        <begin position="161"/>
        <end position="181"/>
    </location>
</feature>
<reference evidence="6" key="1">
    <citation type="submission" date="2022-08" db="EMBL/GenBank/DDBJ databases">
        <authorList>
            <person name="Dzunkova M."/>
            <person name="La Clair J."/>
            <person name="Tyml T."/>
            <person name="Doud D."/>
            <person name="Schulz F."/>
            <person name="Piquer S."/>
            <person name="Porcel Sanchis D."/>
            <person name="Osborn A."/>
            <person name="Robinson D."/>
            <person name="Louie K.B."/>
            <person name="Bowen B.P."/>
            <person name="Bowers R."/>
            <person name="Lee J."/>
            <person name="Arnau Llombart V."/>
            <person name="Diaz Villanueva W."/>
            <person name="Gosliner T."/>
            <person name="Northen T."/>
            <person name="Cheng J.-F."/>
            <person name="Burkart M.D."/>
            <person name="Woyke T."/>
        </authorList>
    </citation>
    <scope>NUCLEOTIDE SEQUENCE</scope>
    <source>
        <strain evidence="6">Df01</strain>
    </source>
</reference>
<dbReference type="InterPro" id="IPR047200">
    <property type="entry name" value="MFS_YcaD-like"/>
</dbReference>
<proteinExistence type="predicted"/>
<feature type="transmembrane region" description="Helical" evidence="5">
    <location>
        <begin position="332"/>
        <end position="352"/>
    </location>
</feature>
<dbReference type="Gene3D" id="1.20.1250.20">
    <property type="entry name" value="MFS general substrate transporter like domains"/>
    <property type="match status" value="2"/>
</dbReference>
<evidence type="ECO:0000256" key="3">
    <source>
        <dbReference type="ARBA" id="ARBA00023136"/>
    </source>
</evidence>
<evidence type="ECO:0000313" key="7">
    <source>
        <dbReference type="Proteomes" id="UP001168167"/>
    </source>
</evidence>
<gene>
    <name evidence="6" type="ORF">NQX30_04150</name>
</gene>
<dbReference type="InterPro" id="IPR011701">
    <property type="entry name" value="MFS"/>
</dbReference>
<dbReference type="Pfam" id="PF07690">
    <property type="entry name" value="MFS_1"/>
    <property type="match status" value="1"/>
</dbReference>
<evidence type="ECO:0000256" key="1">
    <source>
        <dbReference type="ARBA" id="ARBA00022692"/>
    </source>
</evidence>
<feature type="transmembrane region" description="Helical" evidence="5">
    <location>
        <begin position="131"/>
        <end position="149"/>
    </location>
</feature>
<feature type="transmembrane region" description="Helical" evidence="5">
    <location>
        <begin position="202"/>
        <end position="224"/>
    </location>
</feature>
<feature type="transmembrane region" description="Helical" evidence="5">
    <location>
        <begin position="292"/>
        <end position="311"/>
    </location>
</feature>
<name>A0ABT7QLG0_9GAMM</name>
<keyword evidence="1 5" id="KW-0812">Transmembrane</keyword>
<feature type="transmembrane region" description="Helical" evidence="5">
    <location>
        <begin position="236"/>
        <end position="255"/>
    </location>
</feature>
<keyword evidence="7" id="KW-1185">Reference proteome</keyword>
<evidence type="ECO:0000256" key="2">
    <source>
        <dbReference type="ARBA" id="ARBA00022989"/>
    </source>
</evidence>
<dbReference type="InterPro" id="IPR036259">
    <property type="entry name" value="MFS_trans_sf"/>
</dbReference>
<feature type="transmembrane region" description="Helical" evidence="5">
    <location>
        <begin position="69"/>
        <end position="88"/>
    </location>
</feature>
<feature type="transmembrane region" description="Helical" evidence="5">
    <location>
        <begin position="267"/>
        <end position="286"/>
    </location>
</feature>
<comment type="caution">
    <text evidence="6">The sequence shown here is derived from an EMBL/GenBank/DDBJ whole genome shotgun (WGS) entry which is preliminary data.</text>
</comment>
<dbReference type="EMBL" id="JANQAO010000002">
    <property type="protein sequence ID" value="MDM5147561.1"/>
    <property type="molecule type" value="Genomic_DNA"/>
</dbReference>
<sequence>MRKQIAAIFALLLTTGLLQVGHGAVSAMIIQYGGQLKFSATVLGLLTAAMYVGMIAGNILQRRLLPRISYIRTFAVCATITTLLSMFLPMLPDIWTWLLMRVIYGVFYSVAMVVCMDWVNSKSTQENRSRLMGTMMTVMFLAYGLSQYILLLGKNHPDKAFILATAFLLFSLVPVCLTRFPEPQAPPRAENSSISLREAYQVAPVSYIGQFGFGLATGAGWLFISYLDSLNVSSTVGATMAVVLYGSGFILQLPMGWLSDKLADRRNLIVVLAGASAALAALLFFGSYMSSGILLFLLFMFSAISNPLYSLNISYGQGFVDSGKSADYSFRLIQIYAIGALIGPPITGFLMSTIAPDALFAFIGIIFAAVTIITATNRFMPHYRPAHTEQLRPLSPLMASQAVSEEVMYSELDIGPDFSPISPQKSIMDDTAAIGPDLPDEPITAADAATMGPDFPDEATAETEIIGPASSKNKQENA</sequence>
<dbReference type="PANTHER" id="PTHR23521">
    <property type="entry name" value="TRANSPORTER MFS SUPERFAMILY"/>
    <property type="match status" value="1"/>
</dbReference>
<dbReference type="CDD" id="cd17477">
    <property type="entry name" value="MFS_YcaD_like"/>
    <property type="match status" value="1"/>
</dbReference>
<evidence type="ECO:0000313" key="6">
    <source>
        <dbReference type="EMBL" id="MDM5147561.1"/>
    </source>
</evidence>
<accession>A0ABT7QLG0</accession>
<evidence type="ECO:0000256" key="4">
    <source>
        <dbReference type="SAM" id="MobiDB-lite"/>
    </source>
</evidence>
<evidence type="ECO:0000256" key="5">
    <source>
        <dbReference type="SAM" id="Phobius"/>
    </source>
</evidence>
<feature type="transmembrane region" description="Helical" evidence="5">
    <location>
        <begin position="39"/>
        <end position="57"/>
    </location>
</feature>
<keyword evidence="2 5" id="KW-1133">Transmembrane helix</keyword>
<feature type="region of interest" description="Disordered" evidence="4">
    <location>
        <begin position="430"/>
        <end position="478"/>
    </location>
</feature>
<reference evidence="6" key="2">
    <citation type="journal article" date="2023" name="Microbiome">
        <title>Synthase-selected sorting approach identifies a beta-lactone synthase in a nudibranch symbiotic bacterium.</title>
        <authorList>
            <person name="Dzunkova M."/>
            <person name="La Clair J.J."/>
            <person name="Tyml T."/>
            <person name="Doud D."/>
            <person name="Schulz F."/>
            <person name="Piquer-Esteban S."/>
            <person name="Porcel Sanchis D."/>
            <person name="Osborn A."/>
            <person name="Robinson D."/>
            <person name="Louie K.B."/>
            <person name="Bowen B.P."/>
            <person name="Bowers R.M."/>
            <person name="Lee J."/>
            <person name="Arnau V."/>
            <person name="Diaz-Villanueva W."/>
            <person name="Stepanauskas R."/>
            <person name="Gosliner T."/>
            <person name="Date S.V."/>
            <person name="Northen T.R."/>
            <person name="Cheng J.F."/>
            <person name="Burkart M.D."/>
            <person name="Woyke T."/>
        </authorList>
    </citation>
    <scope>NUCLEOTIDE SEQUENCE</scope>
    <source>
        <strain evidence="6">Df01</strain>
    </source>
</reference>
<dbReference type="Proteomes" id="UP001168167">
    <property type="component" value="Unassembled WGS sequence"/>
</dbReference>
<dbReference type="PANTHER" id="PTHR23521:SF3">
    <property type="entry name" value="MFS TRANSPORTER"/>
    <property type="match status" value="1"/>
</dbReference>
<feature type="transmembrane region" description="Helical" evidence="5">
    <location>
        <begin position="358"/>
        <end position="376"/>
    </location>
</feature>
<protein>
    <submittedName>
        <fullName evidence="6">MFS transporter</fullName>
    </submittedName>
</protein>
<feature type="transmembrane region" description="Helical" evidence="5">
    <location>
        <begin position="94"/>
        <end position="119"/>
    </location>
</feature>